<evidence type="ECO:0000313" key="4">
    <source>
        <dbReference type="EMBL" id="KAK4137906.1"/>
    </source>
</evidence>
<dbReference type="AlphaFoldDB" id="A0AAN6USA4"/>
<feature type="region of interest" description="Disordered" evidence="1">
    <location>
        <begin position="81"/>
        <end position="101"/>
    </location>
</feature>
<gene>
    <name evidence="4" type="ORF">BT67DRAFT_125161</name>
</gene>
<feature type="transmembrane region" description="Helical" evidence="2">
    <location>
        <begin position="12"/>
        <end position="33"/>
    </location>
</feature>
<sequence>MAGFGLGVGSRWCCVCCVCVCVCCVCVCVYLNGRKGLVGDGVFILVSIYPGKASTAGRLAHGVKARKTELAVSVGRSQNAALSHVDTKDKAGSRPPDSLAPCSPSPQVIIANHHTVMDKRTLHCSIVLMAVIGCGWVPVNRLTCQSKLKDGKTHRQSMYRWKSVLE</sequence>
<reference evidence="4" key="2">
    <citation type="submission" date="2023-05" db="EMBL/GenBank/DDBJ databases">
        <authorList>
            <consortium name="Lawrence Berkeley National Laboratory"/>
            <person name="Steindorff A."/>
            <person name="Hensen N."/>
            <person name="Bonometti L."/>
            <person name="Westerberg I."/>
            <person name="Brannstrom I.O."/>
            <person name="Guillou S."/>
            <person name="Cros-Aarteil S."/>
            <person name="Calhoun S."/>
            <person name="Haridas S."/>
            <person name="Kuo A."/>
            <person name="Mondo S."/>
            <person name="Pangilinan J."/>
            <person name="Riley R."/>
            <person name="Labutti K."/>
            <person name="Andreopoulos B."/>
            <person name="Lipzen A."/>
            <person name="Chen C."/>
            <person name="Yanf M."/>
            <person name="Daum C."/>
            <person name="Ng V."/>
            <person name="Clum A."/>
            <person name="Ohm R."/>
            <person name="Martin F."/>
            <person name="Silar P."/>
            <person name="Natvig D."/>
            <person name="Lalanne C."/>
            <person name="Gautier V."/>
            <person name="Ament-Velasquez S.L."/>
            <person name="Kruys A."/>
            <person name="Hutchinson M.I."/>
            <person name="Powell A.J."/>
            <person name="Barry K."/>
            <person name="Miller A.N."/>
            <person name="Grigoriev I.V."/>
            <person name="Debuchy R."/>
            <person name="Gladieux P."/>
            <person name="Thoren M.H."/>
            <person name="Johannesson H."/>
        </authorList>
    </citation>
    <scope>NUCLEOTIDE SEQUENCE</scope>
    <source>
        <strain evidence="4">CBS 123565</strain>
    </source>
</reference>
<protein>
    <recommendedName>
        <fullName evidence="6">Secreted protein</fullName>
    </recommendedName>
</protein>
<evidence type="ECO:0000256" key="3">
    <source>
        <dbReference type="SAM" id="SignalP"/>
    </source>
</evidence>
<keyword evidence="2" id="KW-1133">Transmembrane helix</keyword>
<proteinExistence type="predicted"/>
<evidence type="ECO:0008006" key="6">
    <source>
        <dbReference type="Google" id="ProtNLM"/>
    </source>
</evidence>
<comment type="caution">
    <text evidence="4">The sequence shown here is derived from an EMBL/GenBank/DDBJ whole genome shotgun (WGS) entry which is preliminary data.</text>
</comment>
<keyword evidence="2" id="KW-0472">Membrane</keyword>
<keyword evidence="2" id="KW-0812">Transmembrane</keyword>
<keyword evidence="3" id="KW-0732">Signal</keyword>
<dbReference type="EMBL" id="MU853402">
    <property type="protein sequence ID" value="KAK4137906.1"/>
    <property type="molecule type" value="Genomic_DNA"/>
</dbReference>
<feature type="signal peptide" evidence="3">
    <location>
        <begin position="1"/>
        <end position="17"/>
    </location>
</feature>
<accession>A0AAN6USA4</accession>
<name>A0AAN6USA4_9PEZI</name>
<organism evidence="4 5">
    <name type="scientific">Trichocladium antarcticum</name>
    <dbReference type="NCBI Taxonomy" id="1450529"/>
    <lineage>
        <taxon>Eukaryota</taxon>
        <taxon>Fungi</taxon>
        <taxon>Dikarya</taxon>
        <taxon>Ascomycota</taxon>
        <taxon>Pezizomycotina</taxon>
        <taxon>Sordariomycetes</taxon>
        <taxon>Sordariomycetidae</taxon>
        <taxon>Sordariales</taxon>
        <taxon>Chaetomiaceae</taxon>
        <taxon>Trichocladium</taxon>
    </lineage>
</organism>
<keyword evidence="5" id="KW-1185">Reference proteome</keyword>
<evidence type="ECO:0000313" key="5">
    <source>
        <dbReference type="Proteomes" id="UP001304895"/>
    </source>
</evidence>
<feature type="chain" id="PRO_5043055205" description="Secreted protein" evidence="3">
    <location>
        <begin position="18"/>
        <end position="166"/>
    </location>
</feature>
<dbReference type="Proteomes" id="UP001304895">
    <property type="component" value="Unassembled WGS sequence"/>
</dbReference>
<evidence type="ECO:0000256" key="2">
    <source>
        <dbReference type="SAM" id="Phobius"/>
    </source>
</evidence>
<reference evidence="4" key="1">
    <citation type="journal article" date="2023" name="Mol. Phylogenet. Evol.">
        <title>Genome-scale phylogeny and comparative genomics of the fungal order Sordariales.</title>
        <authorList>
            <person name="Hensen N."/>
            <person name="Bonometti L."/>
            <person name="Westerberg I."/>
            <person name="Brannstrom I.O."/>
            <person name="Guillou S."/>
            <person name="Cros-Aarteil S."/>
            <person name="Calhoun S."/>
            <person name="Haridas S."/>
            <person name="Kuo A."/>
            <person name="Mondo S."/>
            <person name="Pangilinan J."/>
            <person name="Riley R."/>
            <person name="LaButti K."/>
            <person name="Andreopoulos B."/>
            <person name="Lipzen A."/>
            <person name="Chen C."/>
            <person name="Yan M."/>
            <person name="Daum C."/>
            <person name="Ng V."/>
            <person name="Clum A."/>
            <person name="Steindorff A."/>
            <person name="Ohm R.A."/>
            <person name="Martin F."/>
            <person name="Silar P."/>
            <person name="Natvig D.O."/>
            <person name="Lalanne C."/>
            <person name="Gautier V."/>
            <person name="Ament-Velasquez S.L."/>
            <person name="Kruys A."/>
            <person name="Hutchinson M.I."/>
            <person name="Powell A.J."/>
            <person name="Barry K."/>
            <person name="Miller A.N."/>
            <person name="Grigoriev I.V."/>
            <person name="Debuchy R."/>
            <person name="Gladieux P."/>
            <person name="Hiltunen Thoren M."/>
            <person name="Johannesson H."/>
        </authorList>
    </citation>
    <scope>NUCLEOTIDE SEQUENCE</scope>
    <source>
        <strain evidence="4">CBS 123565</strain>
    </source>
</reference>
<evidence type="ECO:0000256" key="1">
    <source>
        <dbReference type="SAM" id="MobiDB-lite"/>
    </source>
</evidence>